<reference evidence="3 4" key="1">
    <citation type="submission" date="2019-09" db="EMBL/GenBank/DDBJ databases">
        <authorList>
            <person name="Khan S.A."/>
            <person name="Jeon C.O."/>
            <person name="Chun B.H."/>
            <person name="Jeong S.E."/>
        </authorList>
    </citation>
    <scope>NUCLEOTIDE SEQUENCE [LARGE SCALE GENOMIC DNA]</scope>
    <source>
        <strain evidence="3 4">KCTC 42508</strain>
    </source>
</reference>
<dbReference type="InterPro" id="IPR001466">
    <property type="entry name" value="Beta-lactam-related"/>
</dbReference>
<dbReference type="Gene3D" id="3.40.710.10">
    <property type="entry name" value="DD-peptidase/beta-lactamase superfamily"/>
    <property type="match status" value="1"/>
</dbReference>
<dbReference type="AlphaFoldDB" id="A0A5B2TXY3"/>
<name>A0A5B2TXY3_9FLAO</name>
<dbReference type="SUPFAM" id="SSF56601">
    <property type="entry name" value="beta-lactamase/transpeptidase-like"/>
    <property type="match status" value="1"/>
</dbReference>
<keyword evidence="1 3" id="KW-0378">Hydrolase</keyword>
<dbReference type="GO" id="GO:0016787">
    <property type="term" value="F:hydrolase activity"/>
    <property type="evidence" value="ECO:0007669"/>
    <property type="project" value="UniProtKB-KW"/>
</dbReference>
<dbReference type="InterPro" id="IPR012338">
    <property type="entry name" value="Beta-lactam/transpept-like"/>
</dbReference>
<evidence type="ECO:0000259" key="2">
    <source>
        <dbReference type="Pfam" id="PF00144"/>
    </source>
</evidence>
<feature type="domain" description="Beta-lactamase-related" evidence="2">
    <location>
        <begin position="44"/>
        <end position="411"/>
    </location>
</feature>
<accession>A0A5B2TXY3</accession>
<organism evidence="3 4">
    <name type="scientific">Maribacter flavus</name>
    <dbReference type="NCBI Taxonomy" id="1658664"/>
    <lineage>
        <taxon>Bacteria</taxon>
        <taxon>Pseudomonadati</taxon>
        <taxon>Bacteroidota</taxon>
        <taxon>Flavobacteriia</taxon>
        <taxon>Flavobacteriales</taxon>
        <taxon>Flavobacteriaceae</taxon>
        <taxon>Maribacter</taxon>
    </lineage>
</organism>
<protein>
    <submittedName>
        <fullName evidence="3">Serine hydrolase</fullName>
    </submittedName>
</protein>
<dbReference type="EMBL" id="VUOE01000001">
    <property type="protein sequence ID" value="KAA2219149.1"/>
    <property type="molecule type" value="Genomic_DNA"/>
</dbReference>
<evidence type="ECO:0000313" key="3">
    <source>
        <dbReference type="EMBL" id="KAA2219149.1"/>
    </source>
</evidence>
<dbReference type="PANTHER" id="PTHR43283:SF11">
    <property type="entry name" value="BETA-LACTAMASE-RELATED DOMAIN-CONTAINING PROTEIN"/>
    <property type="match status" value="1"/>
</dbReference>
<gene>
    <name evidence="3" type="ORF">F0361_05930</name>
</gene>
<evidence type="ECO:0000313" key="4">
    <source>
        <dbReference type="Proteomes" id="UP000323188"/>
    </source>
</evidence>
<proteinExistence type="predicted"/>
<dbReference type="Proteomes" id="UP000323188">
    <property type="component" value="Unassembled WGS sequence"/>
</dbReference>
<dbReference type="RefSeq" id="WP_154917626.1">
    <property type="nucleotide sequence ID" value="NZ_VUOE01000001.1"/>
</dbReference>
<dbReference type="PANTHER" id="PTHR43283">
    <property type="entry name" value="BETA-LACTAMASE-RELATED"/>
    <property type="match status" value="1"/>
</dbReference>
<dbReference type="InterPro" id="IPR050789">
    <property type="entry name" value="Diverse_Enzym_Activities"/>
</dbReference>
<sequence>MPKIIFFLFIAICPELVFGQNQGVGTIQESTYPFDYELVYKQVDSIIINGIKNNAFPGAQVLVAKNDSILFHEAFGFHTYDSVQPVALDDLYDLASVTKITGPLPAIMKLVGEGKLDLDVPFSTYWKPWKRRKDKKDITLREILAHQAGLEPYIVFLNETLKKNGRFKSRFLRKSRSHRFDKQAFEDIYVKSKFNRKMYQMINRSKVSEEKRYRYSGLTFLIFPKIITDLTGVPYDKYIEYNFYRPIGASTLGFLPSTKNFPNRIVPTEMDTLYRHTLTQGWVHDENASLLGGISGNAGLFGTAEDLAKIMQLYTRYGEYRGNQILPEAVVKEFIKVQYKENDNRRGLGFDKPLLGNDTLALKDAYPAPEVSAESFGHSGFTGTFVWADPENQLVYIFLSNRVYPTREHRALYDMNIRSAVQQVFYKALQL</sequence>
<evidence type="ECO:0000256" key="1">
    <source>
        <dbReference type="ARBA" id="ARBA00022801"/>
    </source>
</evidence>
<comment type="caution">
    <text evidence="3">The sequence shown here is derived from an EMBL/GenBank/DDBJ whole genome shotgun (WGS) entry which is preliminary data.</text>
</comment>
<dbReference type="Pfam" id="PF00144">
    <property type="entry name" value="Beta-lactamase"/>
    <property type="match status" value="1"/>
</dbReference>